<feature type="binding site" evidence="10">
    <location>
        <begin position="20"/>
        <end position="22"/>
    </location>
    <ligand>
        <name>shikimate</name>
        <dbReference type="ChEBI" id="CHEBI:36208"/>
    </ligand>
</feature>
<gene>
    <name evidence="10" type="primary">aroE</name>
    <name evidence="13" type="ORF">SAMN00017405_0585</name>
</gene>
<dbReference type="EC" id="1.1.1.25" evidence="10"/>
<dbReference type="FunFam" id="3.40.50.720:FF:000086">
    <property type="entry name" value="Quinate/shikimate dehydrogenase"/>
    <property type="match status" value="1"/>
</dbReference>
<dbReference type="GO" id="GO:0030266">
    <property type="term" value="F:quinate 3-dehydrogenase (NAD+) activity"/>
    <property type="evidence" value="ECO:0007669"/>
    <property type="project" value="UniProtKB-EC"/>
</dbReference>
<keyword evidence="4 10" id="KW-0560">Oxidoreductase</keyword>
<keyword evidence="5 10" id="KW-0057">Aromatic amino acid biosynthesis</keyword>
<comment type="catalytic activity">
    <reaction evidence="8">
        <text>shikimate + NAD(+) = 3-dehydroshikimate + NADH + H(+)</text>
        <dbReference type="Rhea" id="RHEA:17741"/>
        <dbReference type="ChEBI" id="CHEBI:15378"/>
        <dbReference type="ChEBI" id="CHEBI:16630"/>
        <dbReference type="ChEBI" id="CHEBI:36208"/>
        <dbReference type="ChEBI" id="CHEBI:57540"/>
        <dbReference type="ChEBI" id="CHEBI:57945"/>
    </reaction>
</comment>
<comment type="similarity">
    <text evidence="10">Belongs to the shikimate dehydrogenase family.</text>
</comment>
<dbReference type="NCBIfam" id="NF001314">
    <property type="entry name" value="PRK00258.2-2"/>
    <property type="match status" value="1"/>
</dbReference>
<feature type="domain" description="Shikimate dehydrogenase substrate binding N-terminal" evidence="12">
    <location>
        <begin position="12"/>
        <end position="94"/>
    </location>
</feature>
<keyword evidence="2 10" id="KW-0028">Amino-acid biosynthesis</keyword>
<evidence type="ECO:0000256" key="3">
    <source>
        <dbReference type="ARBA" id="ARBA00022857"/>
    </source>
</evidence>
<feature type="binding site" evidence="10">
    <location>
        <begin position="155"/>
        <end position="160"/>
    </location>
    <ligand>
        <name>NADP(+)</name>
        <dbReference type="ChEBI" id="CHEBI:58349"/>
    </ligand>
</feature>
<organism evidence="13 14">
    <name type="scientific">Desulfonispora thiosulfatigenes DSM 11270</name>
    <dbReference type="NCBI Taxonomy" id="656914"/>
    <lineage>
        <taxon>Bacteria</taxon>
        <taxon>Bacillati</taxon>
        <taxon>Bacillota</taxon>
        <taxon>Clostridia</taxon>
        <taxon>Eubacteriales</taxon>
        <taxon>Peptococcaceae</taxon>
        <taxon>Desulfonispora</taxon>
    </lineage>
</organism>
<evidence type="ECO:0000256" key="8">
    <source>
        <dbReference type="ARBA" id="ARBA00052329"/>
    </source>
</evidence>
<dbReference type="Gene3D" id="3.40.50.720">
    <property type="entry name" value="NAD(P)-binding Rossmann-like Domain"/>
    <property type="match status" value="1"/>
</dbReference>
<dbReference type="RefSeq" id="WP_084052972.1">
    <property type="nucleotide sequence ID" value="NZ_FWWT01000016.1"/>
</dbReference>
<dbReference type="Proteomes" id="UP000192731">
    <property type="component" value="Unassembled WGS sequence"/>
</dbReference>
<dbReference type="InterPro" id="IPR022893">
    <property type="entry name" value="Shikimate_DH_fam"/>
</dbReference>
<evidence type="ECO:0000256" key="10">
    <source>
        <dbReference type="HAMAP-Rule" id="MF_00222"/>
    </source>
</evidence>
<dbReference type="Pfam" id="PF08501">
    <property type="entry name" value="Shikimate_dh_N"/>
    <property type="match status" value="1"/>
</dbReference>
<feature type="binding site" evidence="10">
    <location>
        <position position="67"/>
    </location>
    <ligand>
        <name>shikimate</name>
        <dbReference type="ChEBI" id="CHEBI:36208"/>
    </ligand>
</feature>
<comment type="pathway">
    <text evidence="1 10">Metabolic intermediate biosynthesis; chorismate biosynthesis; chorismate from D-erythrose 4-phosphate and phosphoenolpyruvate: step 4/7.</text>
</comment>
<comment type="pathway">
    <text evidence="9">Aromatic compound metabolism; 3,4-dihydroxybenzoate biosynthesis; 3-dehydroquinate from D-quinate (NAD(+) route).</text>
</comment>
<feature type="active site" description="Proton acceptor" evidence="10">
    <location>
        <position position="71"/>
    </location>
</feature>
<evidence type="ECO:0000259" key="12">
    <source>
        <dbReference type="Pfam" id="PF08501"/>
    </source>
</evidence>
<feature type="binding site" evidence="10">
    <location>
        <position position="229"/>
    </location>
    <ligand>
        <name>shikimate</name>
        <dbReference type="ChEBI" id="CHEBI:36208"/>
    </ligand>
</feature>
<dbReference type="GO" id="GO:0008652">
    <property type="term" value="P:amino acid biosynthetic process"/>
    <property type="evidence" value="ECO:0007669"/>
    <property type="project" value="UniProtKB-KW"/>
</dbReference>
<feature type="binding site" evidence="10">
    <location>
        <begin position="131"/>
        <end position="135"/>
    </location>
    <ligand>
        <name>NADP(+)</name>
        <dbReference type="ChEBI" id="CHEBI:58349"/>
    </ligand>
</feature>
<dbReference type="InterPro" id="IPR036291">
    <property type="entry name" value="NAD(P)-bd_dom_sf"/>
</dbReference>
<dbReference type="Gene3D" id="3.40.50.10860">
    <property type="entry name" value="Leucine Dehydrogenase, chain A, domain 1"/>
    <property type="match status" value="1"/>
</dbReference>
<evidence type="ECO:0000313" key="13">
    <source>
        <dbReference type="EMBL" id="SMB89213.1"/>
    </source>
</evidence>
<feature type="binding site" evidence="10">
    <location>
        <position position="257"/>
    </location>
    <ligand>
        <name>shikimate</name>
        <dbReference type="ChEBI" id="CHEBI:36208"/>
    </ligand>
</feature>
<feature type="binding site" evidence="10">
    <location>
        <position position="227"/>
    </location>
    <ligand>
        <name>NADP(+)</name>
        <dbReference type="ChEBI" id="CHEBI:58349"/>
    </ligand>
</feature>
<dbReference type="GO" id="GO:0019632">
    <property type="term" value="P:shikimate metabolic process"/>
    <property type="evidence" value="ECO:0007669"/>
    <property type="project" value="InterPro"/>
</dbReference>
<evidence type="ECO:0000256" key="9">
    <source>
        <dbReference type="ARBA" id="ARBA00060613"/>
    </source>
</evidence>
<feature type="binding site" evidence="10">
    <location>
        <position position="107"/>
    </location>
    <ligand>
        <name>shikimate</name>
        <dbReference type="ChEBI" id="CHEBI:36208"/>
    </ligand>
</feature>
<evidence type="ECO:0000256" key="5">
    <source>
        <dbReference type="ARBA" id="ARBA00023141"/>
    </source>
</evidence>
<accession>A0A1W1V7F0</accession>
<feature type="binding site" evidence="10">
    <location>
        <position position="250"/>
    </location>
    <ligand>
        <name>NADP(+)</name>
        <dbReference type="ChEBI" id="CHEBI:58349"/>
    </ligand>
</feature>
<feature type="binding site" evidence="10">
    <location>
        <position position="92"/>
    </location>
    <ligand>
        <name>shikimate</name>
        <dbReference type="ChEBI" id="CHEBI:36208"/>
    </ligand>
</feature>
<dbReference type="NCBIfam" id="TIGR00507">
    <property type="entry name" value="aroE"/>
    <property type="match status" value="1"/>
</dbReference>
<dbReference type="GO" id="GO:0009423">
    <property type="term" value="P:chorismate biosynthetic process"/>
    <property type="evidence" value="ECO:0007669"/>
    <property type="project" value="UniProtKB-UniRule"/>
</dbReference>
<dbReference type="GO" id="GO:0050661">
    <property type="term" value="F:NADP binding"/>
    <property type="evidence" value="ECO:0007669"/>
    <property type="project" value="InterPro"/>
</dbReference>
<comment type="catalytic activity">
    <reaction evidence="7">
        <text>L-quinate + NAD(+) = 3-dehydroquinate + NADH + H(+)</text>
        <dbReference type="Rhea" id="RHEA:22364"/>
        <dbReference type="ChEBI" id="CHEBI:15378"/>
        <dbReference type="ChEBI" id="CHEBI:29751"/>
        <dbReference type="ChEBI" id="CHEBI:32364"/>
        <dbReference type="ChEBI" id="CHEBI:57540"/>
        <dbReference type="ChEBI" id="CHEBI:57945"/>
        <dbReference type="EC" id="1.1.1.24"/>
    </reaction>
</comment>
<evidence type="ECO:0000256" key="1">
    <source>
        <dbReference type="ARBA" id="ARBA00004871"/>
    </source>
</evidence>
<dbReference type="CDD" id="cd01065">
    <property type="entry name" value="NAD_bind_Shikimate_DH"/>
    <property type="match status" value="1"/>
</dbReference>
<comment type="subunit">
    <text evidence="10">Homodimer.</text>
</comment>
<dbReference type="InterPro" id="IPR006151">
    <property type="entry name" value="Shikm_DH/Glu-tRNA_Rdtase"/>
</dbReference>
<dbReference type="PANTHER" id="PTHR21089">
    <property type="entry name" value="SHIKIMATE DEHYDROGENASE"/>
    <property type="match status" value="1"/>
</dbReference>
<reference evidence="13 14" key="1">
    <citation type="submission" date="2017-04" db="EMBL/GenBank/DDBJ databases">
        <authorList>
            <person name="Afonso C.L."/>
            <person name="Miller P.J."/>
            <person name="Scott M.A."/>
            <person name="Spackman E."/>
            <person name="Goraichik I."/>
            <person name="Dimitrov K.M."/>
            <person name="Suarez D.L."/>
            <person name="Swayne D.E."/>
        </authorList>
    </citation>
    <scope>NUCLEOTIDE SEQUENCE [LARGE SCALE GENOMIC DNA]</scope>
    <source>
        <strain evidence="13 14">DSM 11270</strain>
    </source>
</reference>
<evidence type="ECO:0000256" key="7">
    <source>
        <dbReference type="ARBA" id="ARBA00051639"/>
    </source>
</evidence>
<dbReference type="EMBL" id="FWWT01000016">
    <property type="protein sequence ID" value="SMB89213.1"/>
    <property type="molecule type" value="Genomic_DNA"/>
</dbReference>
<dbReference type="GO" id="GO:0004764">
    <property type="term" value="F:shikimate 3-dehydrogenase (NADP+) activity"/>
    <property type="evidence" value="ECO:0007669"/>
    <property type="project" value="UniProtKB-UniRule"/>
</dbReference>
<dbReference type="HAMAP" id="MF_00222">
    <property type="entry name" value="Shikimate_DH_AroE"/>
    <property type="match status" value="1"/>
</dbReference>
<sequence length="279" mass="30868">MVINGKTKLIGVLGDPIEHSFSPFMHNTVYEKLGLNYAYLPLKVEKEQLGQAIEGLRALGFIGVNVTIPHKENIMQYLKEVSKEAELMGAVNTIVLTKGGYIGENTDGKGFLKSLKEEGFDPKNKKVIVLGAGGAARAVAVSLALEGVDQVCIINRTREKGEKIAQIITEKIGVNCTVHNYDDKLDNIFKQANLIVNTTSLGMHPDVDKMPPLNPTLFSSNHLVVDLIYNPEETKLLKLAKQQNAKTLNGLGMLIYQGEYAFKMWIPEEEVDFKKILDI</sequence>
<dbReference type="UniPathway" id="UPA00053">
    <property type="reaction ID" value="UER00087"/>
</dbReference>
<comment type="catalytic activity">
    <reaction evidence="6 10">
        <text>shikimate + NADP(+) = 3-dehydroshikimate + NADPH + H(+)</text>
        <dbReference type="Rhea" id="RHEA:17737"/>
        <dbReference type="ChEBI" id="CHEBI:15378"/>
        <dbReference type="ChEBI" id="CHEBI:16630"/>
        <dbReference type="ChEBI" id="CHEBI:36208"/>
        <dbReference type="ChEBI" id="CHEBI:57783"/>
        <dbReference type="ChEBI" id="CHEBI:58349"/>
        <dbReference type="EC" id="1.1.1.25"/>
    </reaction>
</comment>
<proteinExistence type="inferred from homology"/>
<dbReference type="SUPFAM" id="SSF51735">
    <property type="entry name" value="NAD(P)-binding Rossmann-fold domains"/>
    <property type="match status" value="1"/>
</dbReference>
<dbReference type="InterPro" id="IPR013708">
    <property type="entry name" value="Shikimate_DH-bd_N"/>
</dbReference>
<dbReference type="GO" id="GO:0009073">
    <property type="term" value="P:aromatic amino acid family biosynthetic process"/>
    <property type="evidence" value="ECO:0007669"/>
    <property type="project" value="UniProtKB-KW"/>
</dbReference>
<evidence type="ECO:0000256" key="2">
    <source>
        <dbReference type="ARBA" id="ARBA00022605"/>
    </source>
</evidence>
<evidence type="ECO:0000256" key="6">
    <source>
        <dbReference type="ARBA" id="ARBA00049442"/>
    </source>
</evidence>
<dbReference type="NCBIfam" id="NF001319">
    <property type="entry name" value="PRK00258.3-3"/>
    <property type="match status" value="1"/>
</dbReference>
<comment type="function">
    <text evidence="10">Involved in the biosynthesis of the chorismate, which leads to the biosynthesis of aromatic amino acids. Catalyzes the reversible NADPH linked reduction of 3-dehydroshikimate (DHSA) to yield shikimate (SA).</text>
</comment>
<feature type="domain" description="Quinate/shikimate 5-dehydrogenase/glutamyl-tRNA reductase" evidence="11">
    <location>
        <begin position="122"/>
        <end position="200"/>
    </location>
</feature>
<name>A0A1W1V7F0_DESTI</name>
<dbReference type="InterPro" id="IPR011342">
    <property type="entry name" value="Shikimate_DH"/>
</dbReference>
<dbReference type="STRING" id="656914.SAMN00017405_0585"/>
<dbReference type="GO" id="GO:0052734">
    <property type="term" value="F:shikimate 3-dehydrogenase (NAD+) activity"/>
    <property type="evidence" value="ECO:0007669"/>
    <property type="project" value="RHEA"/>
</dbReference>
<evidence type="ECO:0000256" key="4">
    <source>
        <dbReference type="ARBA" id="ARBA00023002"/>
    </source>
</evidence>
<dbReference type="Pfam" id="PF01488">
    <property type="entry name" value="Shikimate_DH"/>
    <property type="match status" value="1"/>
</dbReference>
<evidence type="ECO:0000259" key="11">
    <source>
        <dbReference type="Pfam" id="PF01488"/>
    </source>
</evidence>
<comment type="caution">
    <text evidence="10">Lacks conserved residue(s) required for the propagation of feature annotation.</text>
</comment>
<dbReference type="PANTHER" id="PTHR21089:SF1">
    <property type="entry name" value="BIFUNCTIONAL 3-DEHYDROQUINATE DEHYDRATASE_SHIKIMATE DEHYDROGENASE, CHLOROPLASTIC"/>
    <property type="match status" value="1"/>
</dbReference>
<keyword evidence="3 10" id="KW-0521">NADP</keyword>
<evidence type="ECO:0000313" key="14">
    <source>
        <dbReference type="Proteomes" id="UP000192731"/>
    </source>
</evidence>
<dbReference type="SUPFAM" id="SSF53223">
    <property type="entry name" value="Aminoacid dehydrogenase-like, N-terminal domain"/>
    <property type="match status" value="1"/>
</dbReference>
<protein>
    <recommendedName>
        <fullName evidence="10">Shikimate dehydrogenase (NADP(+))</fullName>
        <shortName evidence="10">SDH</shortName>
        <ecNumber evidence="10">1.1.1.25</ecNumber>
    </recommendedName>
</protein>
<keyword evidence="14" id="KW-1185">Reference proteome</keyword>
<dbReference type="AlphaFoldDB" id="A0A1W1V7F0"/>
<dbReference type="InterPro" id="IPR046346">
    <property type="entry name" value="Aminoacid_DH-like_N_sf"/>
</dbReference>